<comment type="similarity">
    <text evidence="7">Belongs to the class-V pyridoxal-phosphate-dependent aminotransferase family. PhnW subfamily.</text>
</comment>
<comment type="function">
    <text evidence="7">Involved in phosphonate degradation.</text>
</comment>
<dbReference type="PANTHER" id="PTHR42778">
    <property type="entry name" value="2-AMINOETHYLPHOSPHONATE--PYRUVATE TRANSAMINASE"/>
    <property type="match status" value="1"/>
</dbReference>
<accession>E7N4J6</accession>
<dbReference type="InterPro" id="IPR024169">
    <property type="entry name" value="SP_NH2Trfase/AEP_transaminase"/>
</dbReference>
<evidence type="ECO:0000259" key="10">
    <source>
        <dbReference type="Pfam" id="PF00266"/>
    </source>
</evidence>
<evidence type="ECO:0000256" key="3">
    <source>
        <dbReference type="ARBA" id="ARBA00022679"/>
    </source>
</evidence>
<keyword evidence="2 7" id="KW-0032">Aminotransferase</keyword>
<keyword evidence="5 7" id="KW-0670">Pyruvate</keyword>
<evidence type="ECO:0000256" key="5">
    <source>
        <dbReference type="ARBA" id="ARBA00023317"/>
    </source>
</evidence>
<comment type="caution">
    <text evidence="11">The sequence shown here is derived from an EMBL/GenBank/DDBJ whole genome shotgun (WGS) entry which is preliminary data.</text>
</comment>
<dbReference type="InterPro" id="IPR012703">
    <property type="entry name" value="NH2EtPonate_pyrv_transaminase"/>
</dbReference>
<dbReference type="InterPro" id="IPR015422">
    <property type="entry name" value="PyrdxlP-dep_Trfase_small"/>
</dbReference>
<sequence>MNIKRNILLNPGPATTTDTVKAAQLVPDICPREREFGDLMRAFGSDLLRVVHVTSEAWATVLFCGSGTIAMDACVSSLVPADGKLLIVNNGAYSARAAEMARAYGVPHIDLTFPIDGLPDLARVEQTLAAHPEITAVYTTHQETGTGILNPVREIGALAHAHGAICIADTISTFAMIPIDAEEMNVDVCMSSAQKGIQGMTGLSFVLARKSVLDAAAHNPVRSYYTNLVMQYEGFEKTGEMRFTPPVQVVYAAKRALAEYFAEGETKKWARHTRVMNAIHEGLESLGLEEAIPREIQSGLVAAVRYPDDPHFDFTRVHDYCYERGFTIYPGKMQTEKTFRLCALGAIDVPDIAAFFHVFGDAMKA</sequence>
<organism evidence="11 12">
    <name type="scientific">Selenomonas artemidis F0399</name>
    <dbReference type="NCBI Taxonomy" id="749551"/>
    <lineage>
        <taxon>Bacteria</taxon>
        <taxon>Bacillati</taxon>
        <taxon>Bacillota</taxon>
        <taxon>Negativicutes</taxon>
        <taxon>Selenomonadales</taxon>
        <taxon>Selenomonadaceae</taxon>
        <taxon>Selenomonas</taxon>
    </lineage>
</organism>
<dbReference type="GO" id="GO:0047304">
    <property type="term" value="F:2-aminoethylphosphonate-pyruvate transaminase activity"/>
    <property type="evidence" value="ECO:0007669"/>
    <property type="project" value="UniProtKB-UniRule"/>
</dbReference>
<dbReference type="Proteomes" id="UP000004633">
    <property type="component" value="Unassembled WGS sequence"/>
</dbReference>
<dbReference type="InterPro" id="IPR000192">
    <property type="entry name" value="Aminotrans_V_dom"/>
</dbReference>
<feature type="binding site" evidence="8">
    <location>
        <position position="340"/>
    </location>
    <ligand>
        <name>substrate</name>
    </ligand>
</feature>
<dbReference type="InterPro" id="IPR015424">
    <property type="entry name" value="PyrdxlP-dep_Trfase"/>
</dbReference>
<dbReference type="GO" id="GO:0019700">
    <property type="term" value="P:organic phosphonate catabolic process"/>
    <property type="evidence" value="ECO:0007669"/>
    <property type="project" value="InterPro"/>
</dbReference>
<evidence type="ECO:0000256" key="7">
    <source>
        <dbReference type="HAMAP-Rule" id="MF_01376"/>
    </source>
</evidence>
<dbReference type="PIRSF" id="PIRSF000524">
    <property type="entry name" value="SPT"/>
    <property type="match status" value="1"/>
</dbReference>
<keyword evidence="12" id="KW-1185">Reference proteome</keyword>
<evidence type="ECO:0000256" key="9">
    <source>
        <dbReference type="PIRSR" id="PIRSR000524-50"/>
    </source>
</evidence>
<dbReference type="EC" id="2.6.1.37" evidence="7"/>
<proteinExistence type="inferred from homology"/>
<dbReference type="Pfam" id="PF00266">
    <property type="entry name" value="Aminotran_5"/>
    <property type="match status" value="1"/>
</dbReference>
<evidence type="ECO:0000256" key="2">
    <source>
        <dbReference type="ARBA" id="ARBA00022576"/>
    </source>
</evidence>
<evidence type="ECO:0000256" key="1">
    <source>
        <dbReference type="ARBA" id="ARBA00001933"/>
    </source>
</evidence>
<comment type="cofactor">
    <cofactor evidence="1 7 9">
        <name>pyridoxal 5'-phosphate</name>
        <dbReference type="ChEBI" id="CHEBI:597326"/>
    </cofactor>
</comment>
<reference evidence="11 12" key="1">
    <citation type="submission" date="2010-08" db="EMBL/GenBank/DDBJ databases">
        <authorList>
            <person name="Weinstock G."/>
            <person name="Sodergren E."/>
            <person name="Clifton S."/>
            <person name="Fulton L."/>
            <person name="Fulton B."/>
            <person name="Courtney L."/>
            <person name="Fronick C."/>
            <person name="Harrison M."/>
            <person name="Strong C."/>
            <person name="Farmer C."/>
            <person name="Delahaunty K."/>
            <person name="Markovic C."/>
            <person name="Hall O."/>
            <person name="Minx P."/>
            <person name="Tomlinson C."/>
            <person name="Mitreva M."/>
            <person name="Hou S."/>
            <person name="Chen J."/>
            <person name="Wollam A."/>
            <person name="Pepin K.H."/>
            <person name="Johnson M."/>
            <person name="Bhonagiri V."/>
            <person name="Zhang X."/>
            <person name="Suruliraj S."/>
            <person name="Warren W."/>
            <person name="Chinwalla A."/>
            <person name="Mardis E.R."/>
            <person name="Wilson R.K."/>
        </authorList>
    </citation>
    <scope>NUCLEOTIDE SEQUENCE [LARGE SCALE GENOMIC DNA]</scope>
    <source>
        <strain evidence="11 12">F0399</strain>
    </source>
</reference>
<dbReference type="NCBIfam" id="TIGR03301">
    <property type="entry name" value="PhnW-AepZ"/>
    <property type="match status" value="1"/>
</dbReference>
<dbReference type="PANTHER" id="PTHR42778:SF1">
    <property type="entry name" value="2-AMINOETHYLPHOSPHONATE--PYRUVATE TRANSAMINASE"/>
    <property type="match status" value="1"/>
</dbReference>
<evidence type="ECO:0000313" key="11">
    <source>
        <dbReference type="EMBL" id="EFW28893.1"/>
    </source>
</evidence>
<dbReference type="AlphaFoldDB" id="E7N4J6"/>
<name>E7N4J6_9FIRM</name>
<keyword evidence="4 7" id="KW-0663">Pyridoxal phosphate</keyword>
<feature type="domain" description="Aminotransferase class V" evidence="10">
    <location>
        <begin position="59"/>
        <end position="291"/>
    </location>
</feature>
<dbReference type="HAMAP" id="MF_01376">
    <property type="entry name" value="PhnW_aminotrans_5"/>
    <property type="match status" value="1"/>
</dbReference>
<gene>
    <name evidence="7" type="primary">phnW</name>
    <name evidence="11" type="ORF">HMPREF9555_01940</name>
</gene>
<evidence type="ECO:0000256" key="6">
    <source>
        <dbReference type="ARBA" id="ARBA00049460"/>
    </source>
</evidence>
<dbReference type="STRING" id="749551.HMPREF9555_01940"/>
<feature type="modified residue" description="N6-(pyridoxal phosphate)lysine" evidence="7 9">
    <location>
        <position position="195"/>
    </location>
</feature>
<dbReference type="Gene3D" id="3.90.1150.10">
    <property type="entry name" value="Aspartate Aminotransferase, domain 1"/>
    <property type="match status" value="1"/>
</dbReference>
<dbReference type="SUPFAM" id="SSF53383">
    <property type="entry name" value="PLP-dependent transferases"/>
    <property type="match status" value="1"/>
</dbReference>
<evidence type="ECO:0000256" key="4">
    <source>
        <dbReference type="ARBA" id="ARBA00022898"/>
    </source>
</evidence>
<dbReference type="EMBL" id="AECV01000053">
    <property type="protein sequence ID" value="EFW28893.1"/>
    <property type="molecule type" value="Genomic_DNA"/>
</dbReference>
<evidence type="ECO:0000256" key="8">
    <source>
        <dbReference type="PIRSR" id="PIRSR000524-1"/>
    </source>
</evidence>
<evidence type="ECO:0000313" key="12">
    <source>
        <dbReference type="Proteomes" id="UP000004633"/>
    </source>
</evidence>
<dbReference type="Gene3D" id="3.40.640.10">
    <property type="entry name" value="Type I PLP-dependent aspartate aminotransferase-like (Major domain)"/>
    <property type="match status" value="1"/>
</dbReference>
<protein>
    <recommendedName>
        <fullName evidence="7">2-aminoethylphosphonate--pyruvate transaminase</fullName>
        <ecNumber evidence="7">2.6.1.37</ecNumber>
    </recommendedName>
    <alternativeName>
        <fullName evidence="7">2-aminoethylphosphonate aminotransferase</fullName>
    </alternativeName>
    <alternativeName>
        <fullName evidence="7">AEP transaminase</fullName>
        <shortName evidence="7">AEPT</shortName>
    </alternativeName>
</protein>
<keyword evidence="3 7" id="KW-0808">Transferase</keyword>
<comment type="catalytic activity">
    <reaction evidence="6 7">
        <text>(2-aminoethyl)phosphonate + pyruvate = phosphonoacetaldehyde + L-alanine</text>
        <dbReference type="Rhea" id="RHEA:17021"/>
        <dbReference type="ChEBI" id="CHEBI:15361"/>
        <dbReference type="ChEBI" id="CHEBI:57418"/>
        <dbReference type="ChEBI" id="CHEBI:57972"/>
        <dbReference type="ChEBI" id="CHEBI:58383"/>
        <dbReference type="EC" id="2.6.1.37"/>
    </reaction>
</comment>
<comment type="subunit">
    <text evidence="7">Homodimer.</text>
</comment>
<dbReference type="HOGENOM" id="CLU_027686_3_1_9"/>
<dbReference type="InterPro" id="IPR015421">
    <property type="entry name" value="PyrdxlP-dep_Trfase_major"/>
</dbReference>
<dbReference type="RefSeq" id="WP_009350588.1">
    <property type="nucleotide sequence ID" value="NZ_GL638154.1"/>
</dbReference>
<dbReference type="NCBIfam" id="NF010006">
    <property type="entry name" value="PRK13479.1"/>
    <property type="match status" value="1"/>
</dbReference>